<dbReference type="KEGG" id="bfo:118408728"/>
<protein>
    <submittedName>
        <fullName evidence="7">MAM and LDL-receptor class A domain-containing protein 1-like</fullName>
    </submittedName>
</protein>
<dbReference type="GeneID" id="118408728"/>
<keyword evidence="2" id="KW-1015">Disulfide bond</keyword>
<dbReference type="Pfam" id="PF00629">
    <property type="entry name" value="MAM"/>
    <property type="match status" value="2"/>
</dbReference>
<dbReference type="OMA" id="TMCSWSN"/>
<dbReference type="PANTHER" id="PTHR23282">
    <property type="entry name" value="APICAL ENDOSOMAL GLYCOPROTEIN PRECURSOR"/>
    <property type="match status" value="1"/>
</dbReference>
<dbReference type="InterPro" id="IPR013320">
    <property type="entry name" value="ConA-like_dom_sf"/>
</dbReference>
<dbReference type="AlphaFoldDB" id="A0A9J7KLP4"/>
<feature type="compositionally biased region" description="Low complexity" evidence="3">
    <location>
        <begin position="214"/>
        <end position="232"/>
    </location>
</feature>
<keyword evidence="1" id="KW-0677">Repeat</keyword>
<evidence type="ECO:0000256" key="1">
    <source>
        <dbReference type="ARBA" id="ARBA00022737"/>
    </source>
</evidence>
<evidence type="ECO:0000259" key="5">
    <source>
        <dbReference type="PROSITE" id="PS50060"/>
    </source>
</evidence>
<evidence type="ECO:0000313" key="7">
    <source>
        <dbReference type="RefSeq" id="XP_035665473.1"/>
    </source>
</evidence>
<dbReference type="Proteomes" id="UP000001554">
    <property type="component" value="Unplaced"/>
</dbReference>
<keyword evidence="6" id="KW-1185">Reference proteome</keyword>
<evidence type="ECO:0000256" key="4">
    <source>
        <dbReference type="SAM" id="SignalP"/>
    </source>
</evidence>
<dbReference type="InterPro" id="IPR051560">
    <property type="entry name" value="MAM_domain-containing"/>
</dbReference>
<dbReference type="RefSeq" id="XP_035665473.1">
    <property type="nucleotide sequence ID" value="XM_035809580.1"/>
</dbReference>
<dbReference type="InterPro" id="IPR000998">
    <property type="entry name" value="MAM_dom"/>
</dbReference>
<dbReference type="PANTHER" id="PTHR23282:SF148">
    <property type="entry name" value="MAM DOMAIN-CONTAINING PROTEIN"/>
    <property type="match status" value="1"/>
</dbReference>
<dbReference type="CDD" id="cd06263">
    <property type="entry name" value="MAM"/>
    <property type="match status" value="2"/>
</dbReference>
<dbReference type="GO" id="GO:0016020">
    <property type="term" value="C:membrane"/>
    <property type="evidence" value="ECO:0007669"/>
    <property type="project" value="InterPro"/>
</dbReference>
<dbReference type="PRINTS" id="PR00020">
    <property type="entry name" value="MAMDOMAIN"/>
</dbReference>
<dbReference type="NCBIfam" id="NF038128">
    <property type="entry name" value="choice_anch_J"/>
    <property type="match status" value="1"/>
</dbReference>
<gene>
    <name evidence="7" type="primary">LOC118408728</name>
</gene>
<feature type="region of interest" description="Disordered" evidence="3">
    <location>
        <begin position="368"/>
        <end position="414"/>
    </location>
</feature>
<sequence>MCWTVFLRNVNCVMLGLVFAHLWTLSMQQGDCDFDTTLCGYQQDNTDDFDWTRQQGSTATTNTGPSFDHTTGSGYYMYIETSRQERDDVARLISPTLPNNIRCLEFWYHMYGDHTEELKVYTKPTGSSLPGDPIWSKTGDKGDVWQRARVHLEVSSDFKVVFEGVRGTSYRGDIAIDDVSFGTTPCGGDCDFDENLCGYQQDNTDDFDWTRDQGSTTSSGTGPSSDHTTGSTIGSYMYIETSGQQPRDVARLISPVLSTDSKCLEFWYHMYGESTEELRVYQSSTGSSQLGTPIWSLTGDQGDVWYNATVDLAAGSNLYLVFEGVRGSSFQGDIAIDDISVRTTSCGGSIGTTTATAAVTPTTVAESTTHPATAAAETTASLQVTTPAPTTQRATTEGVTTLGGTTTEAVPSER</sequence>
<feature type="chain" id="PRO_5039942381" evidence="4">
    <location>
        <begin position="21"/>
        <end position="414"/>
    </location>
</feature>
<feature type="signal peptide" evidence="4">
    <location>
        <begin position="1"/>
        <end position="20"/>
    </location>
</feature>
<accession>A0A9J7KLP4</accession>
<keyword evidence="4" id="KW-0732">Signal</keyword>
<reference evidence="7" key="1">
    <citation type="submission" date="2025-08" db="UniProtKB">
        <authorList>
            <consortium name="RefSeq"/>
        </authorList>
    </citation>
    <scope>IDENTIFICATION</scope>
    <source>
        <strain evidence="7">S238N-H82</strain>
        <tissue evidence="7">Testes</tissue>
    </source>
</reference>
<evidence type="ECO:0000256" key="3">
    <source>
        <dbReference type="SAM" id="MobiDB-lite"/>
    </source>
</evidence>
<dbReference type="OrthoDB" id="412155at2759"/>
<feature type="domain" description="MAM" evidence="5">
    <location>
        <begin position="188"/>
        <end position="348"/>
    </location>
</feature>
<feature type="region of interest" description="Disordered" evidence="3">
    <location>
        <begin position="208"/>
        <end position="233"/>
    </location>
</feature>
<dbReference type="PROSITE" id="PS50060">
    <property type="entry name" value="MAM_2"/>
    <property type="match status" value="2"/>
</dbReference>
<evidence type="ECO:0000313" key="6">
    <source>
        <dbReference type="Proteomes" id="UP000001554"/>
    </source>
</evidence>
<dbReference type="SMART" id="SM00137">
    <property type="entry name" value="MAM"/>
    <property type="match status" value="2"/>
</dbReference>
<dbReference type="Gene3D" id="2.60.120.200">
    <property type="match status" value="2"/>
</dbReference>
<feature type="domain" description="MAM" evidence="5">
    <location>
        <begin position="30"/>
        <end position="188"/>
    </location>
</feature>
<evidence type="ECO:0000256" key="2">
    <source>
        <dbReference type="ARBA" id="ARBA00023157"/>
    </source>
</evidence>
<proteinExistence type="predicted"/>
<organism evidence="6 7">
    <name type="scientific">Branchiostoma floridae</name>
    <name type="common">Florida lancelet</name>
    <name type="synonym">Amphioxus</name>
    <dbReference type="NCBI Taxonomy" id="7739"/>
    <lineage>
        <taxon>Eukaryota</taxon>
        <taxon>Metazoa</taxon>
        <taxon>Chordata</taxon>
        <taxon>Cephalochordata</taxon>
        <taxon>Leptocardii</taxon>
        <taxon>Amphioxiformes</taxon>
        <taxon>Branchiostomatidae</taxon>
        <taxon>Branchiostoma</taxon>
    </lineage>
</organism>
<dbReference type="SUPFAM" id="SSF49899">
    <property type="entry name" value="Concanavalin A-like lectins/glucanases"/>
    <property type="match status" value="2"/>
</dbReference>
<dbReference type="FunFam" id="2.60.120.200:FF:000182">
    <property type="entry name" value="MAM and LDL-receptor class A domain-containing protein 1"/>
    <property type="match status" value="2"/>
</dbReference>
<name>A0A9J7KLP4_BRAFL</name>